<dbReference type="PANTHER" id="PTHR46564:SF1">
    <property type="entry name" value="TRANSPOSASE"/>
    <property type="match status" value="1"/>
</dbReference>
<evidence type="ECO:0000256" key="1">
    <source>
        <dbReference type="SAM" id="MobiDB-lite"/>
    </source>
</evidence>
<dbReference type="AlphaFoldDB" id="A0A329REA8"/>
<protein>
    <recommendedName>
        <fullName evidence="2">Tc1-like transposase DDE domain-containing protein</fullName>
    </recommendedName>
</protein>
<comment type="caution">
    <text evidence="3">The sequence shown here is derived from an EMBL/GenBank/DDBJ whole genome shotgun (WGS) entry which is preliminary data.</text>
</comment>
<evidence type="ECO:0000313" key="4">
    <source>
        <dbReference type="Proteomes" id="UP000251314"/>
    </source>
</evidence>
<dbReference type="EMBL" id="MJFZ01001348">
    <property type="protein sequence ID" value="RAW22329.1"/>
    <property type="molecule type" value="Genomic_DNA"/>
</dbReference>
<reference evidence="3 4" key="1">
    <citation type="submission" date="2018-01" db="EMBL/GenBank/DDBJ databases">
        <title>Draft genome of the strawberry crown rot pathogen Phytophthora cactorum.</title>
        <authorList>
            <person name="Armitage A.D."/>
            <person name="Lysoe E."/>
            <person name="Nellist C.F."/>
            <person name="Harrison R.J."/>
            <person name="Brurberg M.B."/>
        </authorList>
    </citation>
    <scope>NUCLEOTIDE SEQUENCE [LARGE SCALE GENOMIC DNA]</scope>
    <source>
        <strain evidence="3 4">10300</strain>
    </source>
</reference>
<dbReference type="Gene3D" id="3.30.420.10">
    <property type="entry name" value="Ribonuclease H-like superfamily/Ribonuclease H"/>
    <property type="match status" value="1"/>
</dbReference>
<dbReference type="SUPFAM" id="SSF46689">
    <property type="entry name" value="Homeodomain-like"/>
    <property type="match status" value="1"/>
</dbReference>
<dbReference type="Pfam" id="PF13358">
    <property type="entry name" value="DDE_3"/>
    <property type="match status" value="1"/>
</dbReference>
<organism evidence="3 4">
    <name type="scientific">Phytophthora cactorum</name>
    <dbReference type="NCBI Taxonomy" id="29920"/>
    <lineage>
        <taxon>Eukaryota</taxon>
        <taxon>Sar</taxon>
        <taxon>Stramenopiles</taxon>
        <taxon>Oomycota</taxon>
        <taxon>Peronosporomycetes</taxon>
        <taxon>Peronosporales</taxon>
        <taxon>Peronosporaceae</taxon>
        <taxon>Phytophthora</taxon>
    </lineage>
</organism>
<evidence type="ECO:0000313" key="3">
    <source>
        <dbReference type="EMBL" id="RAW22329.1"/>
    </source>
</evidence>
<dbReference type="GO" id="GO:0003676">
    <property type="term" value="F:nucleic acid binding"/>
    <property type="evidence" value="ECO:0007669"/>
    <property type="project" value="InterPro"/>
</dbReference>
<dbReference type="PANTHER" id="PTHR46564">
    <property type="entry name" value="TRANSPOSASE"/>
    <property type="match status" value="1"/>
</dbReference>
<dbReference type="InterPro" id="IPR038717">
    <property type="entry name" value="Tc1-like_DDE_dom"/>
</dbReference>
<accession>A0A329REA8</accession>
<feature type="domain" description="Tc1-like transposase DDE" evidence="2">
    <location>
        <begin position="150"/>
        <end position="290"/>
    </location>
</feature>
<gene>
    <name evidence="3" type="ORF">PC110_g21228</name>
</gene>
<feature type="region of interest" description="Disordered" evidence="1">
    <location>
        <begin position="333"/>
        <end position="358"/>
    </location>
</feature>
<evidence type="ECO:0000259" key="2">
    <source>
        <dbReference type="Pfam" id="PF13358"/>
    </source>
</evidence>
<sequence length="372" mass="43736">MEEVVTRQYAHPNTVFHCLYGFYCLEYSREQLAHIYHKTVRTIGNWINVYERTGTYQRVNASTTRKFTVDHRQWLCNYYADHPLTYLDEARDAFVRAHQMSISTSFVWQIIHDEGLTRKVLERRAMHIKELDVFRFVEELSHVNWFYSNIIFLDEVSFDNRGMIRKRGYSLRGQTIAIRGDFQRKPRVSVLAFMGVTGIIDYYNTEGTFNRGQFFTCCRDFAYLARGHVCQYPGSNSAWIMDGASIHRDPEIIHFLRSIGIVPIFLPAYCPFFNLIEFMFGYIKQSFKRHYNESSGNDLLPFVVETFGRFVGFNMSRVFNHCGWKLQGVFDPTGPMSKETRQTGSRESSRSRTDEECETLDFMTRELEAPEC</sequence>
<dbReference type="InterPro" id="IPR009057">
    <property type="entry name" value="Homeodomain-like_sf"/>
</dbReference>
<dbReference type="STRING" id="29920.A0A329REA8"/>
<proteinExistence type="predicted"/>
<name>A0A329REA8_9STRA</name>
<dbReference type="VEuPathDB" id="FungiDB:PC110_g21228"/>
<dbReference type="OrthoDB" id="79420at2759"/>
<dbReference type="InterPro" id="IPR036397">
    <property type="entry name" value="RNaseH_sf"/>
</dbReference>
<keyword evidence="4" id="KW-1185">Reference proteome</keyword>
<dbReference type="Proteomes" id="UP000251314">
    <property type="component" value="Unassembled WGS sequence"/>
</dbReference>